<dbReference type="EMBL" id="JAHUTI010080070">
    <property type="protein sequence ID" value="MED6258161.1"/>
    <property type="molecule type" value="Genomic_DNA"/>
</dbReference>
<evidence type="ECO:0000259" key="1">
    <source>
        <dbReference type="Pfam" id="PF24764"/>
    </source>
</evidence>
<gene>
    <name evidence="2" type="ORF">ATANTOWER_003672</name>
</gene>
<dbReference type="Pfam" id="PF24764">
    <property type="entry name" value="rva_4"/>
    <property type="match status" value="1"/>
</dbReference>
<evidence type="ECO:0000313" key="2">
    <source>
        <dbReference type="EMBL" id="MED6258161.1"/>
    </source>
</evidence>
<protein>
    <recommendedName>
        <fullName evidence="1">Integrase core domain-containing protein</fullName>
    </recommendedName>
</protein>
<sequence length="269" mass="30230">MENQTGRSQAEESMLHQLLQRVRHRVISTLNRQPIDFHYLYFVCCQELQFLRAGAAYVDLAESVVENFQRLTEVVSSYTSAHASGNAGRPKVNIESQTLTDLLSSGLPLTSLCSLSGIARSTLYRRLKEHDLSVRKCYSSISDDSLDQKVRCIKTRMPNAGYRLVKGSLQAMGVRIPWKRVKMSLQRMDGAGLIARMVQLSCIARRQYCVPAPLSLVHVDTNHKLIRYNIIVFGAIDGFSRKIFYLDTAGNNKAGTAFCFFMDGVCKHG</sequence>
<dbReference type="PANTHER" id="PTHR46791">
    <property type="entry name" value="EXPRESSED PROTEIN"/>
    <property type="match status" value="1"/>
</dbReference>
<name>A0ABU7C632_9TELE</name>
<dbReference type="PANTHER" id="PTHR46791:SF11">
    <property type="entry name" value="INTEGRASE CATALYTIC DOMAIN-CONTAINING PROTEIN"/>
    <property type="match status" value="1"/>
</dbReference>
<keyword evidence="3" id="KW-1185">Reference proteome</keyword>
<reference evidence="2 3" key="1">
    <citation type="submission" date="2021-07" db="EMBL/GenBank/DDBJ databases">
        <authorList>
            <person name="Palmer J.M."/>
        </authorList>
    </citation>
    <scope>NUCLEOTIDE SEQUENCE [LARGE SCALE GENOMIC DNA]</scope>
    <source>
        <strain evidence="2 3">AT_MEX2019</strain>
        <tissue evidence="2">Muscle</tissue>
    </source>
</reference>
<dbReference type="InterPro" id="IPR058913">
    <property type="entry name" value="Integrase_dom_put"/>
</dbReference>
<proteinExistence type="predicted"/>
<evidence type="ECO:0000313" key="3">
    <source>
        <dbReference type="Proteomes" id="UP001345963"/>
    </source>
</evidence>
<comment type="caution">
    <text evidence="2">The sequence shown here is derived from an EMBL/GenBank/DDBJ whole genome shotgun (WGS) entry which is preliminary data.</text>
</comment>
<accession>A0ABU7C632</accession>
<feature type="domain" description="Integrase core" evidence="1">
    <location>
        <begin position="208"/>
        <end position="269"/>
    </location>
</feature>
<organism evidence="2 3">
    <name type="scientific">Ataeniobius toweri</name>
    <dbReference type="NCBI Taxonomy" id="208326"/>
    <lineage>
        <taxon>Eukaryota</taxon>
        <taxon>Metazoa</taxon>
        <taxon>Chordata</taxon>
        <taxon>Craniata</taxon>
        <taxon>Vertebrata</taxon>
        <taxon>Euteleostomi</taxon>
        <taxon>Actinopterygii</taxon>
        <taxon>Neopterygii</taxon>
        <taxon>Teleostei</taxon>
        <taxon>Neoteleostei</taxon>
        <taxon>Acanthomorphata</taxon>
        <taxon>Ovalentaria</taxon>
        <taxon>Atherinomorphae</taxon>
        <taxon>Cyprinodontiformes</taxon>
        <taxon>Goodeidae</taxon>
        <taxon>Ataeniobius</taxon>
    </lineage>
</organism>
<dbReference type="Proteomes" id="UP001345963">
    <property type="component" value="Unassembled WGS sequence"/>
</dbReference>